<gene>
    <name evidence="2" type="ORF">EVEC_LOCUS20</name>
</gene>
<organism evidence="4">
    <name type="scientific">Enterobius vermicularis</name>
    <name type="common">Human pinworm</name>
    <dbReference type="NCBI Taxonomy" id="51028"/>
    <lineage>
        <taxon>Eukaryota</taxon>
        <taxon>Metazoa</taxon>
        <taxon>Ecdysozoa</taxon>
        <taxon>Nematoda</taxon>
        <taxon>Chromadorea</taxon>
        <taxon>Rhabditida</taxon>
        <taxon>Spirurina</taxon>
        <taxon>Oxyuridomorpha</taxon>
        <taxon>Oxyuroidea</taxon>
        <taxon>Oxyuridae</taxon>
        <taxon>Enterobius</taxon>
    </lineage>
</organism>
<evidence type="ECO:0000256" key="1">
    <source>
        <dbReference type="SAM" id="MobiDB-lite"/>
    </source>
</evidence>
<evidence type="ECO:0000313" key="3">
    <source>
        <dbReference type="Proteomes" id="UP000274131"/>
    </source>
</evidence>
<evidence type="ECO:0000313" key="4">
    <source>
        <dbReference type="WBParaSite" id="EVEC_0000001901-mRNA-1"/>
    </source>
</evidence>
<feature type="region of interest" description="Disordered" evidence="1">
    <location>
        <begin position="49"/>
        <end position="73"/>
    </location>
</feature>
<evidence type="ECO:0000313" key="2">
    <source>
        <dbReference type="EMBL" id="VDD84877.1"/>
    </source>
</evidence>
<accession>A0A0N4USF5</accession>
<keyword evidence="3" id="KW-1185">Reference proteome</keyword>
<proteinExistence type="predicted"/>
<protein>
    <submittedName>
        <fullName evidence="4">Resolvase/invertase-type recombinase catalytic domain-containing protein</fullName>
    </submittedName>
</protein>
<reference evidence="4" key="1">
    <citation type="submission" date="2017-02" db="UniProtKB">
        <authorList>
            <consortium name="WormBaseParasite"/>
        </authorList>
    </citation>
    <scope>IDENTIFICATION</scope>
</reference>
<sequence length="73" mass="8376">MLKENDDFIVSVSASNLLIWNVLSDRRDRYGMERLSVLLEENVQTEMIRDERITQPEGGAKPQEGIVNDPQTD</sequence>
<dbReference type="AlphaFoldDB" id="A0A0N4USF5"/>
<dbReference type="Proteomes" id="UP000274131">
    <property type="component" value="Unassembled WGS sequence"/>
</dbReference>
<dbReference type="EMBL" id="UXUI01000008">
    <property type="protein sequence ID" value="VDD84877.1"/>
    <property type="molecule type" value="Genomic_DNA"/>
</dbReference>
<dbReference type="WBParaSite" id="EVEC_0000001901-mRNA-1">
    <property type="protein sequence ID" value="EVEC_0000001901-mRNA-1"/>
    <property type="gene ID" value="EVEC_0000001901"/>
</dbReference>
<reference evidence="2 3" key="2">
    <citation type="submission" date="2018-10" db="EMBL/GenBank/DDBJ databases">
        <authorList>
            <consortium name="Pathogen Informatics"/>
        </authorList>
    </citation>
    <scope>NUCLEOTIDE SEQUENCE [LARGE SCALE GENOMIC DNA]</scope>
</reference>
<name>A0A0N4USF5_ENTVE</name>